<dbReference type="RefSeq" id="WP_122014405.1">
    <property type="nucleotide sequence ID" value="NZ_CP033169.1"/>
</dbReference>
<evidence type="ECO:0000259" key="1">
    <source>
        <dbReference type="Pfam" id="PF14501"/>
    </source>
</evidence>
<proteinExistence type="predicted"/>
<organism evidence="2 3">
    <name type="scientific">Biomaibacter acetigenes</name>
    <dbReference type="NCBI Taxonomy" id="2316383"/>
    <lineage>
        <taxon>Bacteria</taxon>
        <taxon>Bacillati</taxon>
        <taxon>Bacillota</taxon>
        <taxon>Clostridia</taxon>
        <taxon>Thermosediminibacterales</taxon>
        <taxon>Tepidanaerobacteraceae</taxon>
        <taxon>Biomaibacter</taxon>
    </lineage>
</organism>
<feature type="domain" description="Sensor histidine kinase NatK-like C-terminal" evidence="1">
    <location>
        <begin position="1"/>
        <end position="51"/>
    </location>
</feature>
<dbReference type="InterPro" id="IPR036890">
    <property type="entry name" value="HATPase_C_sf"/>
</dbReference>
<dbReference type="SUPFAM" id="SSF55874">
    <property type="entry name" value="ATPase domain of HSP90 chaperone/DNA topoisomerase II/histidine kinase"/>
    <property type="match status" value="1"/>
</dbReference>
<dbReference type="Gene3D" id="3.30.565.10">
    <property type="entry name" value="Histidine kinase-like ATPase, C-terminal domain"/>
    <property type="match status" value="1"/>
</dbReference>
<accession>A0A3G2R442</accession>
<dbReference type="AlphaFoldDB" id="A0A3G2R442"/>
<name>A0A3G2R442_9FIRM</name>
<evidence type="ECO:0000313" key="3">
    <source>
        <dbReference type="Proteomes" id="UP000280960"/>
    </source>
</evidence>
<dbReference type="Pfam" id="PF14501">
    <property type="entry name" value="HATPase_c_5"/>
    <property type="match status" value="1"/>
</dbReference>
<dbReference type="KEGG" id="bacg:D2962_05550"/>
<protein>
    <submittedName>
        <fullName evidence="2">GHKL domain-containing protein</fullName>
    </submittedName>
</protein>
<sequence length="78" mass="8955">MDSFELSTVVGNVIDNAIEAVKERESNRIIYFEVAGKQKFYIVKISNNGSSIKEEILKKYMRRVIVQNIKIQEASAFI</sequence>
<reference evidence="2 3" key="1">
    <citation type="submission" date="2018-10" db="EMBL/GenBank/DDBJ databases">
        <authorList>
            <person name="Zhang X."/>
        </authorList>
    </citation>
    <scope>NUCLEOTIDE SEQUENCE [LARGE SCALE GENOMIC DNA]</scope>
    <source>
        <strain evidence="2 3">SK-G1</strain>
    </source>
</reference>
<keyword evidence="3" id="KW-1185">Reference proteome</keyword>
<dbReference type="InterPro" id="IPR032834">
    <property type="entry name" value="NatK-like_C"/>
</dbReference>
<dbReference type="Proteomes" id="UP000280960">
    <property type="component" value="Chromosome"/>
</dbReference>
<evidence type="ECO:0000313" key="2">
    <source>
        <dbReference type="EMBL" id="AYO30149.1"/>
    </source>
</evidence>
<dbReference type="EMBL" id="CP033169">
    <property type="protein sequence ID" value="AYO30149.1"/>
    <property type="molecule type" value="Genomic_DNA"/>
</dbReference>
<gene>
    <name evidence="2" type="ORF">D2962_05550</name>
</gene>